<organism evidence="2 3">
    <name type="scientific">Acanthoscelides obtectus</name>
    <name type="common">Bean weevil</name>
    <name type="synonym">Bruchus obtectus</name>
    <dbReference type="NCBI Taxonomy" id="200917"/>
    <lineage>
        <taxon>Eukaryota</taxon>
        <taxon>Metazoa</taxon>
        <taxon>Ecdysozoa</taxon>
        <taxon>Arthropoda</taxon>
        <taxon>Hexapoda</taxon>
        <taxon>Insecta</taxon>
        <taxon>Pterygota</taxon>
        <taxon>Neoptera</taxon>
        <taxon>Endopterygota</taxon>
        <taxon>Coleoptera</taxon>
        <taxon>Polyphaga</taxon>
        <taxon>Cucujiformia</taxon>
        <taxon>Chrysomeloidea</taxon>
        <taxon>Chrysomelidae</taxon>
        <taxon>Bruchinae</taxon>
        <taxon>Bruchini</taxon>
        <taxon>Acanthoscelides</taxon>
    </lineage>
</organism>
<dbReference type="PANTHER" id="PTHR36493">
    <property type="entry name" value="NEUROBLAST DIFFERENTIATION-ASSOCIATED PROTEIN AHNAK-LIKE PROTEIN"/>
    <property type="match status" value="1"/>
</dbReference>
<evidence type="ECO:0000256" key="1">
    <source>
        <dbReference type="SAM" id="MobiDB-lite"/>
    </source>
</evidence>
<comment type="caution">
    <text evidence="2">The sequence shown here is derived from an EMBL/GenBank/DDBJ whole genome shotgun (WGS) entry which is preliminary data.</text>
</comment>
<dbReference type="PANTHER" id="PTHR36493:SF3">
    <property type="entry name" value="CHITIN-BINDING TYPE-4 DOMAIN-CONTAINING PROTEIN"/>
    <property type="match status" value="1"/>
</dbReference>
<feature type="region of interest" description="Disordered" evidence="1">
    <location>
        <begin position="303"/>
        <end position="347"/>
    </location>
</feature>
<proteinExistence type="predicted"/>
<feature type="compositionally biased region" description="Basic and acidic residues" evidence="1">
    <location>
        <begin position="319"/>
        <end position="331"/>
    </location>
</feature>
<dbReference type="Proteomes" id="UP001152888">
    <property type="component" value="Unassembled WGS sequence"/>
</dbReference>
<evidence type="ECO:0000313" key="2">
    <source>
        <dbReference type="EMBL" id="CAH2001357.1"/>
    </source>
</evidence>
<name>A0A9P0LU21_ACAOB</name>
<dbReference type="OrthoDB" id="7450257at2759"/>
<evidence type="ECO:0000313" key="3">
    <source>
        <dbReference type="Proteomes" id="UP001152888"/>
    </source>
</evidence>
<dbReference type="EMBL" id="CAKOFQ010007445">
    <property type="protein sequence ID" value="CAH2001357.1"/>
    <property type="molecule type" value="Genomic_DNA"/>
</dbReference>
<dbReference type="SUPFAM" id="SSF57997">
    <property type="entry name" value="Tropomyosin"/>
    <property type="match status" value="1"/>
</dbReference>
<keyword evidence="3" id="KW-1185">Reference proteome</keyword>
<dbReference type="AlphaFoldDB" id="A0A9P0LU21"/>
<protein>
    <submittedName>
        <fullName evidence="2">Uncharacterized protein</fullName>
    </submittedName>
</protein>
<sequence length="469" mass="55304">MVDLDISVRKYLLLRSVINGKAQNCLPSYKELQKTKNAILPLQFIITEISAEVDLQELLQKTAESILEIINFEERDCRIKVICKWGFDGSSGHSQYKQKFSDLENTDEFLFLVAMTPLRLIDMETNKVLWKNESPSSTLYCRPIKFLFKKENADLVRNTEKEIITQIENLIPIEIKTKEGHSYIIEVDMMLTMLDGSVGNVLSETNSTMKCIICEATPKDMNTLAGINHPPNIPDTRYQTPHTRYQIPDTRYQIPETRHQIPDTRYQIPDTRNQTPDTRHQISDTKYQIPVTRYLIPDTRYQIPNTRHQTPDTRYQTPDNRHQTPDPRHQIPDTTHQIPDTRHQISDTRHQIPDKEITDTKYQIPDTRYQTPDTRHQIPDTRYQTSDTRYQTPDTRYQIPDKEITDTKYQIPDTRHQIPDTRHQIPDTRHQIPDTGYQIPDTRHQIPNTRYQIPDTRYQIPDTRYQIKR</sequence>
<reference evidence="2" key="1">
    <citation type="submission" date="2022-03" db="EMBL/GenBank/DDBJ databases">
        <authorList>
            <person name="Sayadi A."/>
        </authorList>
    </citation>
    <scope>NUCLEOTIDE SEQUENCE</scope>
</reference>
<accession>A0A9P0LU21</accession>
<gene>
    <name evidence="2" type="ORF">ACAOBT_LOCUS26140</name>
</gene>
<feature type="compositionally biased region" description="Polar residues" evidence="1">
    <location>
        <begin position="303"/>
        <end position="318"/>
    </location>
</feature>